<gene>
    <name evidence="4" type="ORF">Plec18167_004449</name>
</gene>
<feature type="compositionally biased region" description="Basic and acidic residues" evidence="1">
    <location>
        <begin position="598"/>
        <end position="608"/>
    </location>
</feature>
<feature type="region of interest" description="Disordered" evidence="1">
    <location>
        <begin position="661"/>
        <end position="693"/>
    </location>
</feature>
<feature type="compositionally biased region" description="Low complexity" evidence="1">
    <location>
        <begin position="348"/>
        <end position="373"/>
    </location>
</feature>
<feature type="compositionally biased region" description="Basic and acidic residues" evidence="1">
    <location>
        <begin position="262"/>
        <end position="272"/>
    </location>
</feature>
<feature type="compositionally biased region" description="Acidic residues" evidence="1">
    <location>
        <begin position="1099"/>
        <end position="1108"/>
    </location>
</feature>
<proteinExistence type="predicted"/>
<feature type="compositionally biased region" description="Polar residues" evidence="1">
    <location>
        <begin position="532"/>
        <end position="541"/>
    </location>
</feature>
<organism evidence="4 5">
    <name type="scientific">Paecilomyces lecythidis</name>
    <dbReference type="NCBI Taxonomy" id="3004212"/>
    <lineage>
        <taxon>Eukaryota</taxon>
        <taxon>Fungi</taxon>
        <taxon>Dikarya</taxon>
        <taxon>Ascomycota</taxon>
        <taxon>Pezizomycotina</taxon>
        <taxon>Eurotiomycetes</taxon>
        <taxon>Eurotiomycetidae</taxon>
        <taxon>Eurotiales</taxon>
        <taxon>Thermoascaceae</taxon>
        <taxon>Paecilomyces</taxon>
    </lineage>
</organism>
<sequence>MRLHLIIQRHGLPVTRILWTTSPPSSQAAPTPRSASSSSALTSTRAPNATYGNGDYTVAQLLEDVNEVIPLETQGGSTSGARDDYDDEESGIGQWGLEDYVVEVNGFECLHFMEVEGLLRDGDEVVIRALQISDMRARRISGRLQISMDGRHLIDGVPFGRPYLKRSFSARPAIKIPPRKRRRLSFSGWSAGDDIEEDVQWDLPGNLHTGKQMSLFDIQDDVESDQGTVIRHPPDELAGAQDSDSDADTSDVDEGDLAEELNALKEDLRPDETPDVQPTRAIRTRRSSRLVSQSGLSPEQIEQSGTTPSASPTARKSSLVSVRSSESVTESPKRTKNVRFQKDSKVLSSSSESEASNSSRESSSEDGSSSATSSDEESDISTSESDDSTSDSDEDSTSESDSEVSTSESEDEEIKKPKVNPPGKGSALTKKTNRRNKMRRKLAKLKELGLLPQDADFAALRDFEEENGRNLPLTEVTGATEPKPQSKEQLEFEAKRQKLLQDLRTGGVDIDGWSEKENVPPANYTDVETLEKSTNNETAAESQEKPDETNEPSKKRSLDVASSKRLLFGSLGLRTPKSKEEEAAMREKLAAKTKKFVSHKEDTDRGEQDVASDVEENWQDKLVVKATECVFDDIELSAPPFPFEQRWDEQAHEIIAERKGWGRRKGRRKRQKIAQQEQEYDNGDWDGENGDVSLNYDDESYLQEWDTNYAAEDHTMTGANGTTEETDDLPPVPADVTSLPALIEEQVQSGAVIAFKQLDMSKATNWQPKISDYRVARVDGILEDKTIQVQLAKRDREKRTDEVDDDEEGRRLYSGFEMPGFDEETEEDDGFRELSFAELIEPKLLQAAPSDEGDAQGASFIGRESAENRTVSVENQTASAERGPVTVSSQTRNEISMLINGAGFRSKIDSDVLAPGADSDGWFQSIEHDGSQQEQDEQDDNQDGHHSSSSPVKSPTFMGFPSSPPAVETNSQSASQRSTPSPTAQRRSEGNSESREPSSEASQRAGSTSHENSTPGYPKLPTQSEGSPRPTNDDYKAPVSFQVPVSSGDPASMPVSSQADSQDTSRASSTVPNPFYEVDRAYEDRLAEQQDDSPVPDIGAEETNETQETETQKDWAELDLPSVDVVISSTAPARTTATRSPSTRPQRRAVSSPRRSPSNEPSAESESESASEPTNRNHNTAHLPASEIVDLTQTSPAASDEEGSDQDFARSQGLPRGPGWVQKNVPQTRRKTRSSTDGALLDGSSLSPQRGPRSRRARRRGRGGL</sequence>
<feature type="region of interest" description="Disordered" evidence="1">
    <location>
        <begin position="845"/>
        <end position="1265"/>
    </location>
</feature>
<comment type="caution">
    <text evidence="4">The sequence shown here is derived from an EMBL/GenBank/DDBJ whole genome shotgun (WGS) entry which is preliminary data.</text>
</comment>
<feature type="compositionally biased region" description="Polar residues" evidence="1">
    <location>
        <begin position="968"/>
        <end position="985"/>
    </location>
</feature>
<evidence type="ECO:0000259" key="2">
    <source>
        <dbReference type="Pfam" id="PF23086"/>
    </source>
</evidence>
<feature type="region of interest" description="Disordered" evidence="1">
    <location>
        <begin position="21"/>
        <end position="49"/>
    </location>
</feature>
<feature type="domain" description="Coilin tudor" evidence="2">
    <location>
        <begin position="734"/>
        <end position="846"/>
    </location>
</feature>
<dbReference type="Pfam" id="PF24054">
    <property type="entry name" value="DUF7357"/>
    <property type="match status" value="1"/>
</dbReference>
<keyword evidence="5" id="KW-1185">Reference proteome</keyword>
<dbReference type="InterPro" id="IPR055781">
    <property type="entry name" value="DUF7357"/>
</dbReference>
<feature type="compositionally biased region" description="Low complexity" evidence="1">
    <location>
        <begin position="1128"/>
        <end position="1162"/>
    </location>
</feature>
<feature type="region of interest" description="Disordered" evidence="1">
    <location>
        <begin position="227"/>
        <end position="437"/>
    </location>
</feature>
<feature type="compositionally biased region" description="Basic residues" evidence="1">
    <location>
        <begin position="661"/>
        <end position="672"/>
    </location>
</feature>
<feature type="compositionally biased region" description="Acidic residues" evidence="1">
    <location>
        <begin position="243"/>
        <end position="259"/>
    </location>
</feature>
<dbReference type="Pfam" id="PF23086">
    <property type="entry name" value="Tudor_Coilin"/>
    <property type="match status" value="1"/>
</dbReference>
<feature type="compositionally biased region" description="Low complexity" evidence="1">
    <location>
        <begin position="317"/>
        <end position="330"/>
    </location>
</feature>
<protein>
    <submittedName>
        <fullName evidence="4">Uncharacterized protein</fullName>
    </submittedName>
</protein>
<feature type="compositionally biased region" description="Basic and acidic residues" evidence="1">
    <location>
        <begin position="986"/>
        <end position="998"/>
    </location>
</feature>
<accession>A0ABR3XS19</accession>
<feature type="compositionally biased region" description="Basic and acidic residues" evidence="1">
    <location>
        <begin position="1077"/>
        <end position="1088"/>
    </location>
</feature>
<feature type="compositionally biased region" description="Polar residues" evidence="1">
    <location>
        <begin position="289"/>
        <end position="316"/>
    </location>
</feature>
<feature type="compositionally biased region" description="Polar residues" evidence="1">
    <location>
        <begin position="999"/>
        <end position="1030"/>
    </location>
</feature>
<evidence type="ECO:0000313" key="5">
    <source>
        <dbReference type="Proteomes" id="UP001583193"/>
    </source>
</evidence>
<feature type="compositionally biased region" description="Acidic residues" evidence="1">
    <location>
        <begin position="678"/>
        <end position="689"/>
    </location>
</feature>
<feature type="region of interest" description="Disordered" evidence="1">
    <location>
        <begin position="593"/>
        <end position="613"/>
    </location>
</feature>
<feature type="domain" description="DUF7357" evidence="3">
    <location>
        <begin position="1"/>
        <end position="179"/>
    </location>
</feature>
<dbReference type="EMBL" id="JAVDPF010000012">
    <property type="protein sequence ID" value="KAL1878377.1"/>
    <property type="molecule type" value="Genomic_DNA"/>
</dbReference>
<evidence type="ECO:0000313" key="4">
    <source>
        <dbReference type="EMBL" id="KAL1878377.1"/>
    </source>
</evidence>
<feature type="compositionally biased region" description="Acidic residues" evidence="1">
    <location>
        <begin position="374"/>
        <end position="412"/>
    </location>
</feature>
<feature type="compositionally biased region" description="Low complexity" evidence="1">
    <location>
        <begin position="21"/>
        <end position="47"/>
    </location>
</feature>
<dbReference type="Proteomes" id="UP001583193">
    <property type="component" value="Unassembled WGS sequence"/>
</dbReference>
<reference evidence="4 5" key="1">
    <citation type="journal article" date="2024" name="IMA Fungus">
        <title>IMA Genome - F19 : A genome assembly and annotation guide to empower mycologists, including annotated draft genome sequences of Ceratocystis pirilliformis, Diaporthe australafricana, Fusarium ophioides, Paecilomyces lecythidis, and Sporothrix stenoceras.</title>
        <authorList>
            <person name="Aylward J."/>
            <person name="Wilson A.M."/>
            <person name="Visagie C.M."/>
            <person name="Spraker J."/>
            <person name="Barnes I."/>
            <person name="Buitendag C."/>
            <person name="Ceriani C."/>
            <person name="Del Mar Angel L."/>
            <person name="du Plessis D."/>
            <person name="Fuchs T."/>
            <person name="Gasser K."/>
            <person name="Kramer D."/>
            <person name="Li W."/>
            <person name="Munsamy K."/>
            <person name="Piso A."/>
            <person name="Price J.L."/>
            <person name="Sonnekus B."/>
            <person name="Thomas C."/>
            <person name="van der Nest A."/>
            <person name="van Dijk A."/>
            <person name="van Heerden A."/>
            <person name="van Vuuren N."/>
            <person name="Yilmaz N."/>
            <person name="Duong T.A."/>
            <person name="van der Merwe N.A."/>
            <person name="Wingfield M.J."/>
            <person name="Wingfield B.D."/>
        </authorList>
    </citation>
    <scope>NUCLEOTIDE SEQUENCE [LARGE SCALE GENOMIC DNA]</scope>
    <source>
        <strain evidence="4 5">CMW 18167</strain>
    </source>
</reference>
<feature type="region of interest" description="Disordered" evidence="1">
    <location>
        <begin position="466"/>
        <end position="491"/>
    </location>
</feature>
<dbReference type="InterPro" id="IPR056398">
    <property type="entry name" value="Tudor_Coilin"/>
</dbReference>
<feature type="compositionally biased region" description="Basic and acidic residues" evidence="1">
    <location>
        <begin position="542"/>
        <end position="558"/>
    </location>
</feature>
<feature type="region of interest" description="Disordered" evidence="1">
    <location>
        <begin position="715"/>
        <end position="735"/>
    </location>
</feature>
<feature type="compositionally biased region" description="Polar residues" evidence="1">
    <location>
        <begin position="1054"/>
        <end position="1072"/>
    </location>
</feature>
<evidence type="ECO:0000256" key="1">
    <source>
        <dbReference type="SAM" id="MobiDB-lite"/>
    </source>
</evidence>
<feature type="compositionally biased region" description="Polar residues" evidence="1">
    <location>
        <begin position="868"/>
        <end position="879"/>
    </location>
</feature>
<evidence type="ECO:0000259" key="3">
    <source>
        <dbReference type="Pfam" id="PF24054"/>
    </source>
</evidence>
<feature type="compositionally biased region" description="Basic residues" evidence="1">
    <location>
        <begin position="1252"/>
        <end position="1265"/>
    </location>
</feature>
<name>A0ABR3XS19_9EURO</name>
<feature type="region of interest" description="Disordered" evidence="1">
    <location>
        <begin position="506"/>
        <end position="561"/>
    </location>
</feature>